<gene>
    <name evidence="6" type="primary">ruvA</name>
    <name evidence="8" type="ORF">A2735_02200</name>
</gene>
<evidence type="ECO:0000256" key="2">
    <source>
        <dbReference type="ARBA" id="ARBA00022763"/>
    </source>
</evidence>
<dbReference type="SUPFAM" id="SSF47781">
    <property type="entry name" value="RuvA domain 2-like"/>
    <property type="match status" value="1"/>
</dbReference>
<dbReference type="GO" id="GO:0006281">
    <property type="term" value="P:DNA repair"/>
    <property type="evidence" value="ECO:0007669"/>
    <property type="project" value="UniProtKB-UniRule"/>
</dbReference>
<evidence type="ECO:0000256" key="3">
    <source>
        <dbReference type="ARBA" id="ARBA00023125"/>
    </source>
</evidence>
<dbReference type="Pfam" id="PF01330">
    <property type="entry name" value="RuvA_N"/>
    <property type="match status" value="1"/>
</dbReference>
<dbReference type="InterPro" id="IPR010994">
    <property type="entry name" value="RuvA_2-like"/>
</dbReference>
<dbReference type="NCBIfam" id="TIGR00084">
    <property type="entry name" value="ruvA"/>
    <property type="match status" value="1"/>
</dbReference>
<keyword evidence="4 6" id="KW-0233">DNA recombination</keyword>
<dbReference type="STRING" id="1802660.A2735_02200"/>
<dbReference type="GO" id="GO:0009378">
    <property type="term" value="F:four-way junction helicase activity"/>
    <property type="evidence" value="ECO:0007669"/>
    <property type="project" value="InterPro"/>
</dbReference>
<dbReference type="GO" id="GO:0009379">
    <property type="term" value="C:Holliday junction helicase complex"/>
    <property type="evidence" value="ECO:0007669"/>
    <property type="project" value="InterPro"/>
</dbReference>
<dbReference type="Proteomes" id="UP000178520">
    <property type="component" value="Unassembled WGS sequence"/>
</dbReference>
<comment type="subunit">
    <text evidence="6">Homotetramer. Forms an RuvA(8)-RuvB(12)-Holliday junction (HJ) complex. HJ DNA is sandwiched between 2 RuvA tetramers; dsDNA enters through RuvA and exits via RuvB. An RuvB hexamer assembles on each DNA strand where it exits the tetramer. Each RuvB hexamer is contacted by two RuvA subunits (via domain III) on 2 adjacent RuvB subunits; this complex drives branch migration. In the full resolvosome a probable DNA-RuvA(4)-RuvB(12)-RuvC(2) complex forms which resolves the HJ.</text>
</comment>
<comment type="domain">
    <text evidence="6">Has three domains with a flexible linker between the domains II and III and assumes an 'L' shape. Domain III is highly mobile and contacts RuvB.</text>
</comment>
<evidence type="ECO:0000313" key="9">
    <source>
        <dbReference type="Proteomes" id="UP000178520"/>
    </source>
</evidence>
<keyword evidence="1 6" id="KW-0963">Cytoplasm</keyword>
<reference evidence="8 9" key="1">
    <citation type="journal article" date="2016" name="Nat. Commun.">
        <title>Thousands of microbial genomes shed light on interconnected biogeochemical processes in an aquifer system.</title>
        <authorList>
            <person name="Anantharaman K."/>
            <person name="Brown C.T."/>
            <person name="Hug L.A."/>
            <person name="Sharon I."/>
            <person name="Castelle C.J."/>
            <person name="Probst A.J."/>
            <person name="Thomas B.C."/>
            <person name="Singh A."/>
            <person name="Wilkins M.J."/>
            <person name="Karaoz U."/>
            <person name="Brodie E.L."/>
            <person name="Williams K.H."/>
            <person name="Hubbard S.S."/>
            <person name="Banfield J.F."/>
        </authorList>
    </citation>
    <scope>NUCLEOTIDE SEQUENCE [LARGE SCALE GENOMIC DNA]</scope>
</reference>
<evidence type="ECO:0000256" key="4">
    <source>
        <dbReference type="ARBA" id="ARBA00023172"/>
    </source>
</evidence>
<keyword evidence="2 6" id="KW-0227">DNA damage</keyword>
<dbReference type="EMBL" id="MGJA01000012">
    <property type="protein sequence ID" value="OGM97522.1"/>
    <property type="molecule type" value="Genomic_DNA"/>
</dbReference>
<dbReference type="InterPro" id="IPR013849">
    <property type="entry name" value="DNA_helicase_Holl-junc_RuvA_I"/>
</dbReference>
<keyword evidence="5 6" id="KW-0234">DNA repair</keyword>
<dbReference type="InterPro" id="IPR000085">
    <property type="entry name" value="RuvA"/>
</dbReference>
<dbReference type="Pfam" id="PF07499">
    <property type="entry name" value="RuvA_C"/>
    <property type="match status" value="1"/>
</dbReference>
<dbReference type="HAMAP" id="MF_00031">
    <property type="entry name" value="DNA_HJ_migration_RuvA"/>
    <property type="match status" value="1"/>
</dbReference>
<dbReference type="InterPro" id="IPR036267">
    <property type="entry name" value="RuvA_C_sf"/>
</dbReference>
<accession>A0A1F8E9R1</accession>
<evidence type="ECO:0000259" key="7">
    <source>
        <dbReference type="SMART" id="SM00278"/>
    </source>
</evidence>
<dbReference type="AlphaFoldDB" id="A0A1F8E9R1"/>
<dbReference type="SUPFAM" id="SSF46929">
    <property type="entry name" value="DNA helicase RuvA subunit, C-terminal domain"/>
    <property type="match status" value="1"/>
</dbReference>
<dbReference type="GO" id="GO:0000400">
    <property type="term" value="F:four-way junction DNA binding"/>
    <property type="evidence" value="ECO:0007669"/>
    <property type="project" value="UniProtKB-UniRule"/>
</dbReference>
<dbReference type="SMART" id="SM00278">
    <property type="entry name" value="HhH1"/>
    <property type="match status" value="2"/>
</dbReference>
<protein>
    <recommendedName>
        <fullName evidence="6">Holliday junction branch migration complex subunit RuvA</fullName>
    </recommendedName>
</protein>
<feature type="domain" description="Helix-hairpin-helix DNA-binding motif class 1" evidence="7">
    <location>
        <begin position="90"/>
        <end position="109"/>
    </location>
</feature>
<sequence length="207" mass="22867">MISFLEGTIEHLGDKYVVLNTGGIGYRVILSPRVLNMVANRKPSVKTAGDPDHVEGKQKIRLYIHTQMNMREGTFDMYGFDKKADLDLFHLLTTVSGIGPKGAQNILSNVEPSHLKVAVINQDADYLKKVSTISPKIAQRLVLELKGKVDHLEGETEGIDLSQDGQATEALLVLGYSTTQAKEVLKDTKAETLQERVREALKILGKK</sequence>
<dbReference type="SUPFAM" id="SSF50249">
    <property type="entry name" value="Nucleic acid-binding proteins"/>
    <property type="match status" value="1"/>
</dbReference>
<keyword evidence="3 6" id="KW-0238">DNA-binding</keyword>
<feature type="domain" description="Helix-hairpin-helix DNA-binding motif class 1" evidence="7">
    <location>
        <begin position="125"/>
        <end position="144"/>
    </location>
</feature>
<dbReference type="GO" id="GO:0005737">
    <property type="term" value="C:cytoplasm"/>
    <property type="evidence" value="ECO:0007669"/>
    <property type="project" value="UniProtKB-SubCell"/>
</dbReference>
<evidence type="ECO:0000256" key="5">
    <source>
        <dbReference type="ARBA" id="ARBA00023204"/>
    </source>
</evidence>
<name>A0A1F8E9R1_9BACT</name>
<dbReference type="CDD" id="cd14332">
    <property type="entry name" value="UBA_RuvA_C"/>
    <property type="match status" value="1"/>
</dbReference>
<evidence type="ECO:0000313" key="8">
    <source>
        <dbReference type="EMBL" id="OGM97522.1"/>
    </source>
</evidence>
<comment type="similarity">
    <text evidence="6">Belongs to the RuvA family.</text>
</comment>
<comment type="caution">
    <text evidence="8">The sequence shown here is derived from an EMBL/GenBank/DDBJ whole genome shotgun (WGS) entry which is preliminary data.</text>
</comment>
<evidence type="ECO:0000256" key="6">
    <source>
        <dbReference type="HAMAP-Rule" id="MF_00031"/>
    </source>
</evidence>
<dbReference type="Gene3D" id="1.10.150.20">
    <property type="entry name" value="5' to 3' exonuclease, C-terminal subdomain"/>
    <property type="match status" value="1"/>
</dbReference>
<dbReference type="GO" id="GO:0048476">
    <property type="term" value="C:Holliday junction resolvase complex"/>
    <property type="evidence" value="ECO:0007669"/>
    <property type="project" value="UniProtKB-UniRule"/>
</dbReference>
<comment type="subcellular location">
    <subcellularLocation>
        <location evidence="6">Cytoplasm</location>
    </subcellularLocation>
</comment>
<comment type="caution">
    <text evidence="6">Lacks conserved residue(s) required for the propagation of feature annotation.</text>
</comment>
<organism evidence="8 9">
    <name type="scientific">Candidatus Yanofskybacteria bacterium RIFCSPHIGHO2_01_FULL_41_21</name>
    <dbReference type="NCBI Taxonomy" id="1802660"/>
    <lineage>
        <taxon>Bacteria</taxon>
        <taxon>Candidatus Yanofskyibacteriota</taxon>
    </lineage>
</organism>
<proteinExistence type="inferred from homology"/>
<evidence type="ECO:0000256" key="1">
    <source>
        <dbReference type="ARBA" id="ARBA00022490"/>
    </source>
</evidence>
<dbReference type="InterPro" id="IPR003583">
    <property type="entry name" value="Hlx-hairpin-Hlx_DNA-bd_motif"/>
</dbReference>
<dbReference type="Pfam" id="PF14520">
    <property type="entry name" value="HHH_5"/>
    <property type="match status" value="1"/>
</dbReference>
<feature type="region of interest" description="Domain III" evidence="6">
    <location>
        <begin position="166"/>
        <end position="207"/>
    </location>
</feature>
<dbReference type="InterPro" id="IPR011114">
    <property type="entry name" value="RuvA_C"/>
</dbReference>
<dbReference type="GO" id="GO:0006310">
    <property type="term" value="P:DNA recombination"/>
    <property type="evidence" value="ECO:0007669"/>
    <property type="project" value="UniProtKB-UniRule"/>
</dbReference>
<dbReference type="GO" id="GO:0005524">
    <property type="term" value="F:ATP binding"/>
    <property type="evidence" value="ECO:0007669"/>
    <property type="project" value="InterPro"/>
</dbReference>
<comment type="function">
    <text evidence="6">The RuvA-RuvB-RuvC complex processes Holliday junction (HJ) DNA during genetic recombination and DNA repair, while the RuvA-RuvB complex plays an important role in the rescue of blocked DNA replication forks via replication fork reversal (RFR). RuvA specifically binds to HJ cruciform DNA, conferring on it an open structure. The RuvB hexamer acts as an ATP-dependent pump, pulling dsDNA into and through the RuvAB complex. HJ branch migration allows RuvC to scan DNA until it finds its consensus sequence, where it cleaves and resolves the cruciform DNA.</text>
</comment>
<dbReference type="InterPro" id="IPR012340">
    <property type="entry name" value="NA-bd_OB-fold"/>
</dbReference>
<dbReference type="Gene3D" id="2.40.50.140">
    <property type="entry name" value="Nucleic acid-binding proteins"/>
    <property type="match status" value="1"/>
</dbReference>